<dbReference type="SUPFAM" id="SSF53474">
    <property type="entry name" value="alpha/beta-Hydrolases"/>
    <property type="match status" value="1"/>
</dbReference>
<dbReference type="InterPro" id="IPR000073">
    <property type="entry name" value="AB_hydrolase_1"/>
</dbReference>
<comment type="caution">
    <text evidence="3">The sequence shown here is derived from an EMBL/GenBank/DDBJ whole genome shotgun (WGS) entry which is preliminary data.</text>
</comment>
<accession>A0A7Y9LEW4</accession>
<dbReference type="Gene3D" id="3.40.50.1820">
    <property type="entry name" value="alpha/beta hydrolase"/>
    <property type="match status" value="1"/>
</dbReference>
<dbReference type="RefSeq" id="WP_179757937.1">
    <property type="nucleotide sequence ID" value="NZ_JACCBU010000001.1"/>
</dbReference>
<feature type="region of interest" description="Disordered" evidence="1">
    <location>
        <begin position="52"/>
        <end position="74"/>
    </location>
</feature>
<organism evidence="3 4">
    <name type="scientific">Microlunatus parietis</name>
    <dbReference type="NCBI Taxonomy" id="682979"/>
    <lineage>
        <taxon>Bacteria</taxon>
        <taxon>Bacillati</taxon>
        <taxon>Actinomycetota</taxon>
        <taxon>Actinomycetes</taxon>
        <taxon>Propionibacteriales</taxon>
        <taxon>Propionibacteriaceae</taxon>
        <taxon>Microlunatus</taxon>
    </lineage>
</organism>
<dbReference type="InterPro" id="IPR029058">
    <property type="entry name" value="AB_hydrolase_fold"/>
</dbReference>
<proteinExistence type="predicted"/>
<feature type="region of interest" description="Disordered" evidence="1">
    <location>
        <begin position="301"/>
        <end position="323"/>
    </location>
</feature>
<name>A0A7Y9LEW4_9ACTN</name>
<sequence>MSAEPSTEKSTIVRKSEPARLRAIKFALAVGERVAPRLAGRLALRLWATPPSAAGRRQDNRPGPGQESELTLTGGRRVRVETWAPDGQAPAGTIYLVHGWGGWRGQLGAFVEPLRAAGYRVVGFDAPAHGDSGPGELGRHQASAIEFAETLRAVVAVHGPAAGIVAHSLGTATTILALRDGLAPGRLVLLSPSADPLLVVDRFREQLGLGRRSSVAFLVRLQQVAGRPLTDLNALAVPDSVPRPPTLIIHDHGDRDTPYQEGERLAERWPATEIVGTDGLGHYRILRDPDVVERSVRFLAGPDQSDRARGGSERPSMTARATQ</sequence>
<dbReference type="AlphaFoldDB" id="A0A7Y9LEW4"/>
<evidence type="ECO:0000256" key="1">
    <source>
        <dbReference type="SAM" id="MobiDB-lite"/>
    </source>
</evidence>
<dbReference type="GO" id="GO:0003824">
    <property type="term" value="F:catalytic activity"/>
    <property type="evidence" value="ECO:0007669"/>
    <property type="project" value="UniProtKB-ARBA"/>
</dbReference>
<evidence type="ECO:0000313" key="3">
    <source>
        <dbReference type="EMBL" id="NYE75437.1"/>
    </source>
</evidence>
<dbReference type="Proteomes" id="UP000569914">
    <property type="component" value="Unassembled WGS sequence"/>
</dbReference>
<evidence type="ECO:0000313" key="4">
    <source>
        <dbReference type="Proteomes" id="UP000569914"/>
    </source>
</evidence>
<evidence type="ECO:0000259" key="2">
    <source>
        <dbReference type="Pfam" id="PF12697"/>
    </source>
</evidence>
<gene>
    <name evidence="3" type="ORF">BKA15_006766</name>
</gene>
<feature type="domain" description="AB hydrolase-1" evidence="2">
    <location>
        <begin position="95"/>
        <end position="292"/>
    </location>
</feature>
<dbReference type="EMBL" id="JACCBU010000001">
    <property type="protein sequence ID" value="NYE75437.1"/>
    <property type="molecule type" value="Genomic_DNA"/>
</dbReference>
<keyword evidence="4" id="KW-1185">Reference proteome</keyword>
<dbReference type="Pfam" id="PF12697">
    <property type="entry name" value="Abhydrolase_6"/>
    <property type="match status" value="1"/>
</dbReference>
<reference evidence="3 4" key="1">
    <citation type="submission" date="2020-07" db="EMBL/GenBank/DDBJ databases">
        <title>Sequencing the genomes of 1000 actinobacteria strains.</title>
        <authorList>
            <person name="Klenk H.-P."/>
        </authorList>
    </citation>
    <scope>NUCLEOTIDE SEQUENCE [LARGE SCALE GENOMIC DNA]</scope>
    <source>
        <strain evidence="3 4">DSM 22083</strain>
    </source>
</reference>
<protein>
    <submittedName>
        <fullName evidence="3">Pimeloyl-ACP methyl ester carboxylesterase</fullName>
    </submittedName>
</protein>